<proteinExistence type="inferred from homology"/>
<feature type="domain" description="Semialdehyde dehydrogenase NAD-binding" evidence="2">
    <location>
        <begin position="7"/>
        <end position="122"/>
    </location>
</feature>
<dbReference type="PANTHER" id="PTHR46278">
    <property type="entry name" value="DEHYDROGENASE, PUTATIVE-RELATED"/>
    <property type="match status" value="1"/>
</dbReference>
<dbReference type="Pfam" id="PF01118">
    <property type="entry name" value="Semialdhyde_dh"/>
    <property type="match status" value="1"/>
</dbReference>
<keyword evidence="4" id="KW-1185">Reference proteome</keyword>
<comment type="similarity">
    <text evidence="1">Belongs to the aspartate-semialdehyde dehydrogenase family.</text>
</comment>
<dbReference type="GO" id="GO:0008652">
    <property type="term" value="P:amino acid biosynthetic process"/>
    <property type="evidence" value="ECO:0007669"/>
    <property type="project" value="InterPro"/>
</dbReference>
<reference evidence="3 4" key="1">
    <citation type="submission" date="2019-05" db="EMBL/GenBank/DDBJ databases">
        <authorList>
            <person name="Lee S.D."/>
        </authorList>
    </citation>
    <scope>NUCLEOTIDE SEQUENCE [LARGE SCALE GENOMIC DNA]</scope>
    <source>
        <strain evidence="3 4">C5-26</strain>
    </source>
</reference>
<dbReference type="GO" id="GO:0004073">
    <property type="term" value="F:aspartate-semialdehyde dehydrogenase activity"/>
    <property type="evidence" value="ECO:0007669"/>
    <property type="project" value="UniProtKB-EC"/>
</dbReference>
<dbReference type="PIRSF" id="PIRSF000148">
    <property type="entry name" value="ASA_dh"/>
    <property type="match status" value="1"/>
</dbReference>
<protein>
    <submittedName>
        <fullName evidence="3">Aspartate-semialdehyde dehydrogenase</fullName>
        <ecNumber evidence="3">1.2.1.11</ecNumber>
    </submittedName>
</protein>
<dbReference type="NCBIfam" id="NF011456">
    <property type="entry name" value="PRK14874.1"/>
    <property type="match status" value="1"/>
</dbReference>
<evidence type="ECO:0000259" key="2">
    <source>
        <dbReference type="SMART" id="SM00859"/>
    </source>
</evidence>
<dbReference type="Pfam" id="PF02774">
    <property type="entry name" value="Semialdhyde_dhC"/>
    <property type="match status" value="1"/>
</dbReference>
<dbReference type="GO" id="GO:0046983">
    <property type="term" value="F:protein dimerization activity"/>
    <property type="evidence" value="ECO:0007669"/>
    <property type="project" value="InterPro"/>
</dbReference>
<dbReference type="Gene3D" id="3.40.50.720">
    <property type="entry name" value="NAD(P)-binding Rossmann-like Domain"/>
    <property type="match status" value="1"/>
</dbReference>
<reference evidence="3 4" key="2">
    <citation type="submission" date="2019-08" db="EMBL/GenBank/DDBJ databases">
        <title>Jejuicoccus antrihumi gen. nov., sp. nov., a new member of the family Dermacoccaceae isolated from a cave.</title>
        <authorList>
            <person name="Schumann P."/>
            <person name="Kim I.S."/>
        </authorList>
    </citation>
    <scope>NUCLEOTIDE SEQUENCE [LARGE SCALE GENOMIC DNA]</scope>
    <source>
        <strain evidence="3 4">C5-26</strain>
    </source>
</reference>
<dbReference type="PANTHER" id="PTHR46278:SF2">
    <property type="entry name" value="ASPARTATE-SEMIALDEHYDE DEHYDROGENASE"/>
    <property type="match status" value="1"/>
</dbReference>
<dbReference type="EC" id="1.2.1.11" evidence="3"/>
<keyword evidence="3" id="KW-0560">Oxidoreductase</keyword>
<dbReference type="InterPro" id="IPR012280">
    <property type="entry name" value="Semialdhyde_DH_dimer_dom"/>
</dbReference>
<comment type="caution">
    <text evidence="3">The sequence shown here is derived from an EMBL/GenBank/DDBJ whole genome shotgun (WGS) entry which is preliminary data.</text>
</comment>
<dbReference type="SUPFAM" id="SSF55347">
    <property type="entry name" value="Glyceraldehyde-3-phosphate dehydrogenase-like, C-terminal domain"/>
    <property type="match status" value="1"/>
</dbReference>
<dbReference type="RefSeq" id="WP_146319484.1">
    <property type="nucleotide sequence ID" value="NZ_VCQV01000033.1"/>
</dbReference>
<dbReference type="GO" id="GO:0051287">
    <property type="term" value="F:NAD binding"/>
    <property type="evidence" value="ECO:0007669"/>
    <property type="project" value="InterPro"/>
</dbReference>
<dbReference type="InterPro" id="IPR036291">
    <property type="entry name" value="NAD(P)-bd_dom_sf"/>
</dbReference>
<dbReference type="Proteomes" id="UP000320244">
    <property type="component" value="Unassembled WGS sequence"/>
</dbReference>
<dbReference type="SUPFAM" id="SSF51735">
    <property type="entry name" value="NAD(P)-binding Rossmann-fold domains"/>
    <property type="match status" value="1"/>
</dbReference>
<dbReference type="InterPro" id="IPR000534">
    <property type="entry name" value="Semialdehyde_DH_NAD-bd"/>
</dbReference>
<dbReference type="Gene3D" id="3.30.360.10">
    <property type="entry name" value="Dihydrodipicolinate Reductase, domain 2"/>
    <property type="match status" value="1"/>
</dbReference>
<gene>
    <name evidence="3" type="ORF">FGL98_19200</name>
</gene>
<evidence type="ECO:0000256" key="1">
    <source>
        <dbReference type="ARBA" id="ARBA00010584"/>
    </source>
</evidence>
<sequence>MVSTKPTLALVGATGAVGQVLLSMLSTREDLWGEIRLVASDRSEGHEVSARGEGQYVQELCSDVFVDVDVAILAVPAEVAAKWAPVAAEHGAVVIDGSGRAAADGHAPLVVPEINPNAARGVPTGTVLASPSAPTLMAVNVLASLHHHWHLTEVVISTYQAVSDAGVAGVWQLYEEVVELSGNRSVGQTPGDVRRLLSELDETSPFPAPIAFNVVPWVGPPSSGSPWSTAEATVRRELRRLLNLPYLRVATTCVQVPVITTHSMTVHATFEQAFTRDDAAQVLTEDSNSVVVLDEPRHAEWPTPADTVGADPTFVGRIRQSEDFPRSVDMFICSDNLRKGSGLNLLQIAELAIQD</sequence>
<name>A0A563DUM2_9MICO</name>
<evidence type="ECO:0000313" key="4">
    <source>
        <dbReference type="Proteomes" id="UP000320244"/>
    </source>
</evidence>
<evidence type="ECO:0000313" key="3">
    <source>
        <dbReference type="EMBL" id="TWP33960.1"/>
    </source>
</evidence>
<dbReference type="AlphaFoldDB" id="A0A563DUM2"/>
<dbReference type="OrthoDB" id="9805684at2"/>
<accession>A0A563DUM2</accession>
<dbReference type="SMART" id="SM00859">
    <property type="entry name" value="Semialdhyde_dh"/>
    <property type="match status" value="1"/>
</dbReference>
<dbReference type="EMBL" id="VCQV01000033">
    <property type="protein sequence ID" value="TWP33960.1"/>
    <property type="molecule type" value="Genomic_DNA"/>
</dbReference>
<organism evidence="3 4">
    <name type="scientific">Leekyejoonella antrihumi</name>
    <dbReference type="NCBI Taxonomy" id="1660198"/>
    <lineage>
        <taxon>Bacteria</taxon>
        <taxon>Bacillati</taxon>
        <taxon>Actinomycetota</taxon>
        <taxon>Actinomycetes</taxon>
        <taxon>Micrococcales</taxon>
        <taxon>Dermacoccaceae</taxon>
        <taxon>Leekyejoonella</taxon>
    </lineage>
</organism>